<evidence type="ECO:0000313" key="1">
    <source>
        <dbReference type="EMBL" id="EMO53835.1"/>
    </source>
</evidence>
<evidence type="ECO:0000313" key="2">
    <source>
        <dbReference type="Proteomes" id="UP000012112"/>
    </source>
</evidence>
<dbReference type="AlphaFoldDB" id="M6VAC6"/>
<protein>
    <submittedName>
        <fullName evidence="1">Uncharacterized protein</fullName>
    </submittedName>
</protein>
<sequence length="48" mass="5717">MKFFRGSLPFENSYEIYSFFQGKRNKEGFDKVVIGDYSIIFLLKSKLK</sequence>
<dbReference type="EMBL" id="AKWD02000037">
    <property type="protein sequence ID" value="EMO53835.1"/>
    <property type="molecule type" value="Genomic_DNA"/>
</dbReference>
<dbReference type="Proteomes" id="UP000012112">
    <property type="component" value="Unassembled WGS sequence"/>
</dbReference>
<gene>
    <name evidence="1" type="ORF">LEP1GSC172_4427</name>
</gene>
<proteinExistence type="predicted"/>
<comment type="caution">
    <text evidence="1">The sequence shown here is derived from an EMBL/GenBank/DDBJ whole genome shotgun (WGS) entry which is preliminary data.</text>
</comment>
<name>M6VAC6_9LEPT</name>
<reference evidence="1 2" key="1">
    <citation type="submission" date="2013-01" db="EMBL/GenBank/DDBJ databases">
        <authorList>
            <person name="Harkins D.M."/>
            <person name="Durkin A.S."/>
            <person name="Brinkac L.M."/>
            <person name="Haft D.H."/>
            <person name="Selengut J.D."/>
            <person name="Sanka R."/>
            <person name="DePew J."/>
            <person name="Purushe J."/>
            <person name="Matthias M.A."/>
            <person name="Vinetz J.M."/>
            <person name="Sutton G.G."/>
            <person name="Nierman W.C."/>
            <person name="Fouts D.E."/>
        </authorList>
    </citation>
    <scope>NUCLEOTIDE SEQUENCE [LARGE SCALE GENOMIC DNA]</scope>
    <source>
        <strain evidence="1 2">HAI1536</strain>
    </source>
</reference>
<accession>M6VAC6</accession>
<organism evidence="1 2">
    <name type="scientific">Leptospira noguchii</name>
    <dbReference type="NCBI Taxonomy" id="28182"/>
    <lineage>
        <taxon>Bacteria</taxon>
        <taxon>Pseudomonadati</taxon>
        <taxon>Spirochaetota</taxon>
        <taxon>Spirochaetia</taxon>
        <taxon>Leptospirales</taxon>
        <taxon>Leptospiraceae</taxon>
        <taxon>Leptospira</taxon>
    </lineage>
</organism>